<comment type="caution">
    <text evidence="1">The sequence shown here is derived from an EMBL/GenBank/DDBJ whole genome shotgun (WGS) entry which is preliminary data.</text>
</comment>
<protein>
    <submittedName>
        <fullName evidence="1">Uncharacterized protein</fullName>
    </submittedName>
</protein>
<sequence>MWIRAVWTEPNGEEEGVIPEVWVRDNMVHWPPGANVTKAAEEMHQPASSWKKFPLLKIKIKSKKREVCEAFDQTTTAELSEEECSPVKRVSKKKKYPGFILDVDECTPDGSGTGCNVWKHIHNTVCPFQNHQGFDKCPARLQDQEKLLLDPGLAVHASCPTPCSIALHTSGHALLASGPVLQASGPVLHARGPALHASGPVLHVSGPVLHASGPVLQASGPVLHTRLLLTLHCLPPLLNQSPTGVAYQPPILHTPFFLPPAADASMRLPPLDAQAQSPFPLPIRYSFFLLMASSPYCRCPSRASSACNTSLLASFLISFYLFLCASPSTRG</sequence>
<evidence type="ECO:0000313" key="2">
    <source>
        <dbReference type="Proteomes" id="UP000579812"/>
    </source>
</evidence>
<evidence type="ECO:0000313" key="1">
    <source>
        <dbReference type="EMBL" id="KAF4114042.1"/>
    </source>
</evidence>
<reference evidence="1 2" key="1">
    <citation type="submission" date="2020-04" db="EMBL/GenBank/DDBJ databases">
        <title>Chromosome-level genome assembly of a cyprinid fish Onychostoma macrolepis by integration of Nanopore Sequencing, Bionano and Hi-C technology.</title>
        <authorList>
            <person name="Wang D."/>
        </authorList>
    </citation>
    <scope>NUCLEOTIDE SEQUENCE [LARGE SCALE GENOMIC DNA]</scope>
    <source>
        <strain evidence="1">SWU-2019</strain>
        <tissue evidence="1">Muscle</tissue>
    </source>
</reference>
<accession>A0A7J6D4C9</accession>
<dbReference type="Proteomes" id="UP000579812">
    <property type="component" value="Unassembled WGS sequence"/>
</dbReference>
<proteinExistence type="predicted"/>
<dbReference type="AlphaFoldDB" id="A0A7J6D4C9"/>
<keyword evidence="2" id="KW-1185">Reference proteome</keyword>
<name>A0A7J6D4C9_9TELE</name>
<organism evidence="1 2">
    <name type="scientific">Onychostoma macrolepis</name>
    <dbReference type="NCBI Taxonomy" id="369639"/>
    <lineage>
        <taxon>Eukaryota</taxon>
        <taxon>Metazoa</taxon>
        <taxon>Chordata</taxon>
        <taxon>Craniata</taxon>
        <taxon>Vertebrata</taxon>
        <taxon>Euteleostomi</taxon>
        <taxon>Actinopterygii</taxon>
        <taxon>Neopterygii</taxon>
        <taxon>Teleostei</taxon>
        <taxon>Ostariophysi</taxon>
        <taxon>Cypriniformes</taxon>
        <taxon>Cyprinidae</taxon>
        <taxon>Acrossocheilinae</taxon>
        <taxon>Onychostoma</taxon>
    </lineage>
</organism>
<dbReference type="EMBL" id="JAAMOB010000004">
    <property type="protein sequence ID" value="KAF4114042.1"/>
    <property type="molecule type" value="Genomic_DNA"/>
</dbReference>
<gene>
    <name evidence="1" type="ORF">G5714_004265</name>
</gene>